<dbReference type="NCBIfam" id="TIGR01203">
    <property type="entry name" value="HGPRTase"/>
    <property type="match status" value="1"/>
</dbReference>
<gene>
    <name evidence="7" type="primary">adk</name>
    <name evidence="9" type="ORF">SAMN05660313_01560</name>
</gene>
<feature type="binding site" evidence="7">
    <location>
        <position position="313"/>
    </location>
    <ligand>
        <name>AMP</name>
        <dbReference type="ChEBI" id="CHEBI:456215"/>
    </ligand>
</feature>
<feature type="domain" description="Phosphoribosyltransferase" evidence="8">
    <location>
        <begin position="13"/>
        <end position="162"/>
    </location>
</feature>
<dbReference type="PANTHER" id="PTHR23359">
    <property type="entry name" value="NUCLEOTIDE KINASE"/>
    <property type="match status" value="1"/>
</dbReference>
<feature type="binding site" evidence="7">
    <location>
        <position position="353"/>
    </location>
    <ligand>
        <name>ATP</name>
        <dbReference type="ChEBI" id="CHEBI:30616"/>
    </ligand>
</feature>
<dbReference type="GO" id="GO:0005737">
    <property type="term" value="C:cytoplasm"/>
    <property type="evidence" value="ECO:0007669"/>
    <property type="project" value="UniProtKB-SubCell"/>
</dbReference>
<comment type="catalytic activity">
    <reaction evidence="7">
        <text>AMP + ATP = 2 ADP</text>
        <dbReference type="Rhea" id="RHEA:12973"/>
        <dbReference type="ChEBI" id="CHEBI:30616"/>
        <dbReference type="ChEBI" id="CHEBI:456215"/>
        <dbReference type="ChEBI" id="CHEBI:456216"/>
        <dbReference type="EC" id="2.7.4.3"/>
    </reaction>
</comment>
<evidence type="ECO:0000313" key="9">
    <source>
        <dbReference type="EMBL" id="SFW41826.1"/>
    </source>
</evidence>
<organism evidence="9 10">
    <name type="scientific">Cellulophaga fucicola</name>
    <dbReference type="NCBI Taxonomy" id="76595"/>
    <lineage>
        <taxon>Bacteria</taxon>
        <taxon>Pseudomonadati</taxon>
        <taxon>Bacteroidota</taxon>
        <taxon>Flavobacteriia</taxon>
        <taxon>Flavobacteriales</taxon>
        <taxon>Flavobacteriaceae</taxon>
        <taxon>Cellulophaga</taxon>
    </lineage>
</organism>
<accession>A0A1K1P237</accession>
<evidence type="ECO:0000259" key="8">
    <source>
        <dbReference type="Pfam" id="PF00156"/>
    </source>
</evidence>
<dbReference type="STRING" id="76595.SAMN05660313_01560"/>
<keyword evidence="7" id="KW-0963">Cytoplasm</keyword>
<comment type="domain">
    <text evidence="7">Consists of three domains, a large central CORE domain and two small peripheral domains, NMPbind and LID, which undergo movements during catalysis. The LID domain closes over the site of phosphoryl transfer upon ATP binding. Assembling and dissambling the active center during each catalytic cycle provides an effective means to prevent ATP hydrolysis.</text>
</comment>
<keyword evidence="2" id="KW-0479">Metal-binding</keyword>
<dbReference type="NCBIfam" id="NF011100">
    <property type="entry name" value="PRK14527.1"/>
    <property type="match status" value="1"/>
</dbReference>
<keyword evidence="10" id="KW-1185">Reference proteome</keyword>
<comment type="caution">
    <text evidence="7">Lacks conserved residue(s) required for the propagation of feature annotation.</text>
</comment>
<dbReference type="GO" id="GO:0044209">
    <property type="term" value="P:AMP salvage"/>
    <property type="evidence" value="ECO:0007669"/>
    <property type="project" value="UniProtKB-UniRule"/>
</dbReference>
<dbReference type="HAMAP" id="MF_00235">
    <property type="entry name" value="Adenylate_kinase_Adk"/>
    <property type="match status" value="1"/>
</dbReference>
<dbReference type="AlphaFoldDB" id="A0A1K1P237"/>
<evidence type="ECO:0000256" key="3">
    <source>
        <dbReference type="ARBA" id="ARBA00022727"/>
    </source>
</evidence>
<dbReference type="InterPro" id="IPR000836">
    <property type="entry name" value="PRTase_dom"/>
</dbReference>
<dbReference type="RefSeq" id="WP_072303222.1">
    <property type="nucleotide sequence ID" value="NZ_FPIY01000002.1"/>
</dbReference>
<dbReference type="GO" id="GO:0004422">
    <property type="term" value="F:hypoxanthine phosphoribosyltransferase activity"/>
    <property type="evidence" value="ECO:0007669"/>
    <property type="project" value="InterPro"/>
</dbReference>
<dbReference type="InterPro" id="IPR029057">
    <property type="entry name" value="PRTase-like"/>
</dbReference>
<feature type="binding site" evidence="7">
    <location>
        <position position="272"/>
    </location>
    <ligand>
        <name>AMP</name>
        <dbReference type="ChEBI" id="CHEBI:456215"/>
    </ligand>
</feature>
<dbReference type="SUPFAM" id="SSF53271">
    <property type="entry name" value="PRTase-like"/>
    <property type="match status" value="1"/>
</dbReference>
<evidence type="ECO:0000256" key="5">
    <source>
        <dbReference type="ARBA" id="ARBA00022777"/>
    </source>
</evidence>
<keyword evidence="4 7" id="KW-0547">Nucleotide-binding</keyword>
<comment type="function">
    <text evidence="7">Catalyzes the reversible transfer of the terminal phosphate group between ATP and AMP. Plays an important role in cellular energy homeostasis and in adenine nucleotide metabolism.</text>
</comment>
<dbReference type="Pfam" id="PF00156">
    <property type="entry name" value="Pribosyltran"/>
    <property type="match status" value="1"/>
</dbReference>
<dbReference type="OrthoDB" id="9805030at2"/>
<feature type="binding site" evidence="7">
    <location>
        <position position="307"/>
    </location>
    <ligand>
        <name>ATP</name>
        <dbReference type="ChEBI" id="CHEBI:30616"/>
    </ligand>
</feature>
<keyword evidence="6" id="KW-0460">Magnesium</keyword>
<feature type="binding site" evidence="7">
    <location>
        <begin position="190"/>
        <end position="195"/>
    </location>
    <ligand>
        <name>ATP</name>
        <dbReference type="ChEBI" id="CHEBI:30616"/>
    </ligand>
</feature>
<dbReference type="GO" id="GO:0005524">
    <property type="term" value="F:ATP binding"/>
    <property type="evidence" value="ECO:0007669"/>
    <property type="project" value="UniProtKB-UniRule"/>
</dbReference>
<dbReference type="Gene3D" id="3.40.50.300">
    <property type="entry name" value="P-loop containing nucleotide triphosphate hydrolases"/>
    <property type="match status" value="1"/>
</dbReference>
<evidence type="ECO:0000256" key="2">
    <source>
        <dbReference type="ARBA" id="ARBA00022723"/>
    </source>
</evidence>
<feature type="binding site" evidence="7">
    <location>
        <position position="211"/>
    </location>
    <ligand>
        <name>AMP</name>
        <dbReference type="ChEBI" id="CHEBI:456215"/>
    </ligand>
</feature>
<dbReference type="Gene3D" id="3.40.50.2020">
    <property type="match status" value="1"/>
</dbReference>
<comment type="pathway">
    <text evidence="7">Purine metabolism; AMP biosynthesis via salvage pathway; AMP from ADP: step 1/1.</text>
</comment>
<dbReference type="GO" id="GO:0046872">
    <property type="term" value="F:metal ion binding"/>
    <property type="evidence" value="ECO:0007669"/>
    <property type="project" value="UniProtKB-KW"/>
</dbReference>
<dbReference type="NCBIfam" id="NF011105">
    <property type="entry name" value="PRK14532.1"/>
    <property type="match status" value="1"/>
</dbReference>
<dbReference type="CDD" id="cd01428">
    <property type="entry name" value="ADK"/>
    <property type="match status" value="1"/>
</dbReference>
<dbReference type="NCBIfam" id="NF011101">
    <property type="entry name" value="PRK14528.1"/>
    <property type="match status" value="1"/>
</dbReference>
<evidence type="ECO:0000313" key="10">
    <source>
        <dbReference type="Proteomes" id="UP000183257"/>
    </source>
</evidence>
<evidence type="ECO:0000256" key="6">
    <source>
        <dbReference type="ARBA" id="ARBA00022842"/>
    </source>
</evidence>
<dbReference type="InterPro" id="IPR027417">
    <property type="entry name" value="P-loop_NTPase"/>
</dbReference>
<dbReference type="GO" id="GO:0006166">
    <property type="term" value="P:purine ribonucleoside salvage"/>
    <property type="evidence" value="ECO:0007669"/>
    <property type="project" value="InterPro"/>
</dbReference>
<dbReference type="EMBL" id="FPIY01000002">
    <property type="protein sequence ID" value="SFW41826.1"/>
    <property type="molecule type" value="Genomic_DNA"/>
</dbReference>
<dbReference type="PRINTS" id="PR00094">
    <property type="entry name" value="ADENYLTKNASE"/>
</dbReference>
<dbReference type="InterPro" id="IPR005904">
    <property type="entry name" value="Hxn_phspho_trans"/>
</dbReference>
<feature type="binding site" evidence="7">
    <location>
        <position position="216"/>
    </location>
    <ligand>
        <name>AMP</name>
        <dbReference type="ChEBI" id="CHEBI:456215"/>
    </ligand>
</feature>
<feature type="region of interest" description="NMP" evidence="7">
    <location>
        <begin position="210"/>
        <end position="239"/>
    </location>
</feature>
<comment type="subunit">
    <text evidence="7">Monomer.</text>
</comment>
<dbReference type="EC" id="2.7.4.3" evidence="7"/>
<dbReference type="CDD" id="cd06223">
    <property type="entry name" value="PRTases_typeI"/>
    <property type="match status" value="1"/>
</dbReference>
<evidence type="ECO:0000256" key="1">
    <source>
        <dbReference type="ARBA" id="ARBA00022679"/>
    </source>
</evidence>
<feature type="binding site" evidence="7">
    <location>
        <begin position="265"/>
        <end position="268"/>
    </location>
    <ligand>
        <name>AMP</name>
        <dbReference type="ChEBI" id="CHEBI:456215"/>
    </ligand>
</feature>
<evidence type="ECO:0000256" key="7">
    <source>
        <dbReference type="HAMAP-Rule" id="MF_00235"/>
    </source>
</evidence>
<keyword evidence="5 7" id="KW-0418">Kinase</keyword>
<dbReference type="NCBIfam" id="NF011104">
    <property type="entry name" value="PRK14531.1"/>
    <property type="match status" value="1"/>
</dbReference>
<dbReference type="Proteomes" id="UP000183257">
    <property type="component" value="Unassembled WGS sequence"/>
</dbReference>
<comment type="similarity">
    <text evidence="7">Belongs to the adenylate kinase family.</text>
</comment>
<evidence type="ECO:0000256" key="4">
    <source>
        <dbReference type="ARBA" id="ARBA00022741"/>
    </source>
</evidence>
<sequence>MIKLHDKYFRPYLTEQEILAAVKKVADQIAEDYKDETPVFIGVLNGSFMFVADLLKAYEHNCEVSFVRLSSYSGLSSTGIVETLIDVSDASIEGRSVIIIEDVIDTGRTLKQLVHMFSNSNVKDFKIATLFYKPSVYSGEYNIDYVGIEIPNKFIVGYGLDYNELGRNLKEVYQLNQNNMINLVLFGKPGAGKGTQANFLKEQYNLKHISTGDVFRFNIKNGTELGVLAKSFIDKGELVPDEVTINMLKEEVEKNPDASGFIFDGFPRTTAQAEALDNFLSTKDMKIDATIALDANDEVLIQRLLERGKVSGRSDDQDESKIRNRFDEYNQKTAPLQAYYDKQGKFHTVNGIGEIKDITTRLSKVIDTLK</sequence>
<dbReference type="InterPro" id="IPR033690">
    <property type="entry name" value="Adenylat_kinase_CS"/>
</dbReference>
<dbReference type="PROSITE" id="PS00113">
    <property type="entry name" value="ADENYLATE_KINASE"/>
    <property type="match status" value="1"/>
</dbReference>
<feature type="binding site" evidence="7">
    <location>
        <begin position="237"/>
        <end position="239"/>
    </location>
    <ligand>
        <name>AMP</name>
        <dbReference type="ChEBI" id="CHEBI:456215"/>
    </ligand>
</feature>
<keyword evidence="7" id="KW-0067">ATP-binding</keyword>
<dbReference type="GO" id="GO:0004017">
    <property type="term" value="F:AMP kinase activity"/>
    <property type="evidence" value="ECO:0007669"/>
    <property type="project" value="UniProtKB-UniRule"/>
</dbReference>
<keyword evidence="1 7" id="KW-0808">Transferase</keyword>
<dbReference type="InterPro" id="IPR000850">
    <property type="entry name" value="Adenylat/UMP-CMP_kin"/>
</dbReference>
<keyword evidence="3 7" id="KW-0545">Nucleotide biosynthesis</keyword>
<reference evidence="10" key="1">
    <citation type="submission" date="2016-11" db="EMBL/GenBank/DDBJ databases">
        <authorList>
            <person name="Varghese N."/>
            <person name="Submissions S."/>
        </authorList>
    </citation>
    <scope>NUCLEOTIDE SEQUENCE [LARGE SCALE GENOMIC DNA]</scope>
    <source>
        <strain evidence="10">DSM 24786</strain>
    </source>
</reference>
<feature type="binding site" evidence="7">
    <location>
        <position position="325"/>
    </location>
    <ligand>
        <name>AMP</name>
        <dbReference type="ChEBI" id="CHEBI:456215"/>
    </ligand>
</feature>
<dbReference type="UniPathway" id="UPA00588">
    <property type="reaction ID" value="UER00649"/>
</dbReference>
<proteinExistence type="inferred from homology"/>
<dbReference type="SUPFAM" id="SSF52540">
    <property type="entry name" value="P-loop containing nucleoside triphosphate hydrolases"/>
    <property type="match status" value="1"/>
</dbReference>
<protein>
    <recommendedName>
        <fullName evidence="7">Adenylate kinase</fullName>
        <shortName evidence="7">AK</shortName>
        <ecNumber evidence="7">2.7.4.3</ecNumber>
    </recommendedName>
    <alternativeName>
        <fullName evidence="7">ATP-AMP transphosphorylase</fullName>
    </alternativeName>
    <alternativeName>
        <fullName evidence="7">ATP:AMP phosphotransferase</fullName>
    </alternativeName>
    <alternativeName>
        <fullName evidence="7">Adenylate monophosphate kinase</fullName>
    </alternativeName>
</protein>
<name>A0A1K1P237_9FLAO</name>
<dbReference type="Pfam" id="PF00406">
    <property type="entry name" value="ADK"/>
    <property type="match status" value="1"/>
</dbReference>
<dbReference type="NCBIfam" id="NF001381">
    <property type="entry name" value="PRK00279.1-3"/>
    <property type="match status" value="1"/>
</dbReference>
<comment type="subcellular location">
    <subcellularLocation>
        <location evidence="7">Cytoplasm</location>
    </subcellularLocation>
</comment>